<gene>
    <name evidence="9" type="primary">irx1_0</name>
    <name evidence="9" type="ORF">N1851_008847</name>
</gene>
<feature type="region of interest" description="Disordered" evidence="7">
    <location>
        <begin position="179"/>
        <end position="257"/>
    </location>
</feature>
<dbReference type="PANTHER" id="PTHR11211">
    <property type="entry name" value="IROQUOIS-CLASS HOMEODOMAIN PROTEIN IRX"/>
    <property type="match status" value="1"/>
</dbReference>
<dbReference type="SUPFAM" id="SSF46689">
    <property type="entry name" value="Homeodomain-like"/>
    <property type="match status" value="1"/>
</dbReference>
<feature type="compositionally biased region" description="Acidic residues" evidence="7">
    <location>
        <begin position="202"/>
        <end position="220"/>
    </location>
</feature>
<comment type="subcellular location">
    <subcellularLocation>
        <location evidence="1 6">Nucleus</location>
    </subcellularLocation>
</comment>
<dbReference type="PROSITE" id="PS00027">
    <property type="entry name" value="HOMEOBOX_1"/>
    <property type="match status" value="1"/>
</dbReference>
<dbReference type="CDD" id="cd00086">
    <property type="entry name" value="homeodomain"/>
    <property type="match status" value="1"/>
</dbReference>
<dbReference type="FunFam" id="1.10.10.60:FF:000003">
    <property type="entry name" value="Iroquois-class homeobox protein IRX"/>
    <property type="match status" value="1"/>
</dbReference>
<dbReference type="GO" id="GO:0000981">
    <property type="term" value="F:DNA-binding transcription factor activity, RNA polymerase II-specific"/>
    <property type="evidence" value="ECO:0007669"/>
    <property type="project" value="InterPro"/>
</dbReference>
<dbReference type="InterPro" id="IPR001356">
    <property type="entry name" value="HD"/>
</dbReference>
<dbReference type="Pfam" id="PF05920">
    <property type="entry name" value="Homeobox_KN"/>
    <property type="match status" value="1"/>
</dbReference>
<protein>
    <submittedName>
        <fullName evidence="9">Iroquois-class homeodomain protein irx-1</fullName>
    </submittedName>
</protein>
<feature type="compositionally biased region" description="Polar residues" evidence="7">
    <location>
        <begin position="471"/>
        <end position="480"/>
    </location>
</feature>
<sequence>MSFPQLGYPQYLSASQAVYGSDRPGVLTPSSRGGSADLGGSPSAAAAAVSSVLGMYANPYAHNYSAFLPYTSADLALFSQMGSQYDLKDGPGVHPASFAAHGSPAFYPYGQFQYGDPARPKNATRESTSTLKAWLNEHRKNPYPTKGEKIMLAIITKMTLTQVSTWFANARRRLKKENKVTWGARSKEDEEEEDGHLFGGSGDDEAEKNEDEEEIDLESIDIDKIDDHDGDQSNEEDDDGKSNSEGSVRDHVRNGGVGVGVETLDTLEKRRAFALQAHEVLERSTKGAVSAHQVGKESPTDGNGNHNNHSSSNSNSSITTRVLSPDRVGSFPPLPVSNKPKIWSLAETATSPDSSTQKPTSPSGTTGTTTTHPSAVGPHPHPHHHQLQSHPAFLPSHGLYTCQIGKFHNWTNGAFLGQNSLLNVRSFLGVNQQHQQHHHHHHLQTQQHQTQHQQPTSVVVSPVAAAAALSGESTKAPQETHSPKHIDHENDVRTESPSTQPLKSSFRPIHDR</sequence>
<evidence type="ECO:0000313" key="10">
    <source>
        <dbReference type="Proteomes" id="UP001174136"/>
    </source>
</evidence>
<name>A0AA47N0Q9_MERPO</name>
<evidence type="ECO:0000256" key="7">
    <source>
        <dbReference type="SAM" id="MobiDB-lite"/>
    </source>
</evidence>
<evidence type="ECO:0000256" key="6">
    <source>
        <dbReference type="PROSITE-ProRule" id="PRU00108"/>
    </source>
</evidence>
<comment type="similarity">
    <text evidence="2">Belongs to the TALE/IRO homeobox family.</text>
</comment>
<evidence type="ECO:0000313" key="9">
    <source>
        <dbReference type="EMBL" id="KAK0150238.1"/>
    </source>
</evidence>
<keyword evidence="5 6" id="KW-0539">Nucleus</keyword>
<keyword evidence="3 6" id="KW-0238">DNA-binding</keyword>
<dbReference type="InterPro" id="IPR009057">
    <property type="entry name" value="Homeodomain-like_sf"/>
</dbReference>
<evidence type="ECO:0000256" key="3">
    <source>
        <dbReference type="ARBA" id="ARBA00023125"/>
    </source>
</evidence>
<dbReference type="GO" id="GO:0000978">
    <property type="term" value="F:RNA polymerase II cis-regulatory region sequence-specific DNA binding"/>
    <property type="evidence" value="ECO:0007669"/>
    <property type="project" value="TreeGrafter"/>
</dbReference>
<feature type="region of interest" description="Disordered" evidence="7">
    <location>
        <begin position="431"/>
        <end position="512"/>
    </location>
</feature>
<feature type="compositionally biased region" description="Basic and acidic residues" evidence="7">
    <location>
        <begin position="221"/>
        <end position="231"/>
    </location>
</feature>
<dbReference type="GO" id="GO:0030182">
    <property type="term" value="P:neuron differentiation"/>
    <property type="evidence" value="ECO:0007669"/>
    <property type="project" value="TreeGrafter"/>
</dbReference>
<dbReference type="PROSITE" id="PS50071">
    <property type="entry name" value="HOMEOBOX_2"/>
    <property type="match status" value="1"/>
</dbReference>
<feature type="compositionally biased region" description="Low complexity" evidence="7">
    <location>
        <begin position="444"/>
        <end position="468"/>
    </location>
</feature>
<dbReference type="GO" id="GO:0005634">
    <property type="term" value="C:nucleus"/>
    <property type="evidence" value="ECO:0007669"/>
    <property type="project" value="UniProtKB-SubCell"/>
</dbReference>
<dbReference type="AlphaFoldDB" id="A0AA47N0Q9"/>
<feature type="compositionally biased region" description="Low complexity" evidence="7">
    <location>
        <begin position="302"/>
        <end position="317"/>
    </location>
</feature>
<keyword evidence="4 6" id="KW-0371">Homeobox</keyword>
<feature type="region of interest" description="Disordered" evidence="7">
    <location>
        <begin position="283"/>
        <end position="391"/>
    </location>
</feature>
<organism evidence="9 10">
    <name type="scientific">Merluccius polli</name>
    <name type="common">Benguela hake</name>
    <name type="synonym">Merluccius cadenati</name>
    <dbReference type="NCBI Taxonomy" id="89951"/>
    <lineage>
        <taxon>Eukaryota</taxon>
        <taxon>Metazoa</taxon>
        <taxon>Chordata</taxon>
        <taxon>Craniata</taxon>
        <taxon>Vertebrata</taxon>
        <taxon>Euteleostomi</taxon>
        <taxon>Actinopterygii</taxon>
        <taxon>Neopterygii</taxon>
        <taxon>Teleostei</taxon>
        <taxon>Neoteleostei</taxon>
        <taxon>Acanthomorphata</taxon>
        <taxon>Zeiogadaria</taxon>
        <taxon>Gadariae</taxon>
        <taxon>Gadiformes</taxon>
        <taxon>Gadoidei</taxon>
        <taxon>Merlucciidae</taxon>
        <taxon>Merluccius</taxon>
    </lineage>
</organism>
<dbReference type="SMART" id="SM00389">
    <property type="entry name" value="HOX"/>
    <property type="match status" value="1"/>
</dbReference>
<keyword evidence="10" id="KW-1185">Reference proteome</keyword>
<evidence type="ECO:0000256" key="2">
    <source>
        <dbReference type="ARBA" id="ARBA00008446"/>
    </source>
</evidence>
<dbReference type="GO" id="GO:0048468">
    <property type="term" value="P:cell development"/>
    <property type="evidence" value="ECO:0007669"/>
    <property type="project" value="TreeGrafter"/>
</dbReference>
<proteinExistence type="inferred from homology"/>
<reference evidence="9" key="1">
    <citation type="journal article" date="2023" name="Front. Mar. Sci.">
        <title>A new Merluccius polli reference genome to investigate the effects of global change in West African waters.</title>
        <authorList>
            <person name="Mateo J.L."/>
            <person name="Blanco-Fernandez C."/>
            <person name="Garcia-Vazquez E."/>
            <person name="Machado-Schiaffino G."/>
        </authorList>
    </citation>
    <scope>NUCLEOTIDE SEQUENCE</scope>
    <source>
        <strain evidence="9">C29</strain>
        <tissue evidence="9">Fin</tissue>
    </source>
</reference>
<accession>A0AA47N0Q9</accession>
<feature type="domain" description="Homeobox" evidence="8">
    <location>
        <begin position="124"/>
        <end position="177"/>
    </location>
</feature>
<dbReference type="InterPro" id="IPR017970">
    <property type="entry name" value="Homeobox_CS"/>
</dbReference>
<feature type="DNA-binding region" description="Homeobox" evidence="6">
    <location>
        <begin position="126"/>
        <end position="178"/>
    </location>
</feature>
<evidence type="ECO:0000256" key="1">
    <source>
        <dbReference type="ARBA" id="ARBA00004123"/>
    </source>
</evidence>
<dbReference type="SMART" id="SM00548">
    <property type="entry name" value="IRO"/>
    <property type="match status" value="1"/>
</dbReference>
<dbReference type="InterPro" id="IPR008422">
    <property type="entry name" value="KN_HD"/>
</dbReference>
<comment type="caution">
    <text evidence="9">The sequence shown here is derived from an EMBL/GenBank/DDBJ whole genome shotgun (WGS) entry which is preliminary data.</text>
</comment>
<dbReference type="InterPro" id="IPR003893">
    <property type="entry name" value="Iroquois_homeo"/>
</dbReference>
<evidence type="ECO:0000256" key="4">
    <source>
        <dbReference type="ARBA" id="ARBA00023155"/>
    </source>
</evidence>
<feature type="compositionally biased region" description="Low complexity" evidence="7">
    <location>
        <begin position="354"/>
        <end position="378"/>
    </location>
</feature>
<feature type="compositionally biased region" description="Basic and acidic residues" evidence="7">
    <location>
        <begin position="481"/>
        <end position="494"/>
    </location>
</feature>
<evidence type="ECO:0000256" key="5">
    <source>
        <dbReference type="ARBA" id="ARBA00023242"/>
    </source>
</evidence>
<dbReference type="EMBL" id="JAOPHQ010001547">
    <property type="protein sequence ID" value="KAK0150238.1"/>
    <property type="molecule type" value="Genomic_DNA"/>
</dbReference>
<dbReference type="Gene3D" id="1.10.10.60">
    <property type="entry name" value="Homeodomain-like"/>
    <property type="match status" value="1"/>
</dbReference>
<dbReference type="Proteomes" id="UP001174136">
    <property type="component" value="Unassembled WGS sequence"/>
</dbReference>
<dbReference type="PANTHER" id="PTHR11211:SF13">
    <property type="entry name" value="IROQUOIS-CLASS HOMEODOMAIN PROTEIN IRX-1"/>
    <property type="match status" value="1"/>
</dbReference>
<evidence type="ECO:0000259" key="8">
    <source>
        <dbReference type="PROSITE" id="PS50071"/>
    </source>
</evidence>